<keyword evidence="2" id="KW-0175">Coiled coil</keyword>
<dbReference type="Pfam" id="PF12796">
    <property type="entry name" value="Ank_2"/>
    <property type="match status" value="2"/>
</dbReference>
<dbReference type="PANTHER" id="PTHR24120">
    <property type="entry name" value="GH07239P"/>
    <property type="match status" value="1"/>
</dbReference>
<sequence>MEISTSPQWFEAVQQRRYGAVRSAANRFASFVNVHGETALMLATRAQDPQMIEILVDYERGMFNRVGETALIIALDNDLYMGIELLAKAEANVRLYDGSSPLHHVVRANKIDFVPYLAPLLSEARDDAGRTALELAAELGNVEMMQRLIRHSAPPVSSSEIHRVARVAEENGHFDAANDVRNMAGDEHSNLQGLGTGYHVYPPGSATGASASGPALGMNHQVPPFDPKPTQLYSGSTQETLSVHDMTPIYDPTSSYRSRQLQEPTRERSSVPVTSTHSSDIHAIYDPPTHETGEGVTNKPPIVPVTETRKAMDYGLVGRSTGASELDHAQDVGRATLHSPSQGTINCKRCKELNDLLLEKDVEIMKLRQQVELLTHDNLALKRKITTFEELSVDKERDGGTAPRQIGGLVSLPDISSVTSSPIRGPGRAIRTTAAGTHQRGRSTSPDHYSSHSTRHSEPDRSTGRTRSSNQTMTALNTLSAIAETESRCQSRESRSSSFSARMQALYGPGRGGEAERNRTHGTAGGNPPSQGSRASSQSSRANSTLRRAPASKTNIYDETELMTAAFNGDLMAVEKLRGTQMGYVNRDGKTALMFAAERNHISCVTMLFAKEARAQDRNGSTAMMLAAQYGFSTICKALVRFEMKMRRADGMTALMLAAEHGHELTVSILIEHEAGYQDNEGRTALMLAAYNGHKSCCLQLIDKEVHLTDIAGHNAQWYAQSGGQSAIAIELRRYLSCFK</sequence>
<evidence type="ECO:0000313" key="5">
    <source>
        <dbReference type="Proteomes" id="UP000315496"/>
    </source>
</evidence>
<feature type="coiled-coil region" evidence="2">
    <location>
        <begin position="350"/>
        <end position="384"/>
    </location>
</feature>
<keyword evidence="1" id="KW-0040">ANK repeat</keyword>
<feature type="compositionally biased region" description="Polar residues" evidence="3">
    <location>
        <begin position="442"/>
        <end position="452"/>
    </location>
</feature>
<feature type="repeat" description="ANK" evidence="1">
    <location>
        <begin position="588"/>
        <end position="620"/>
    </location>
</feature>
<protein>
    <submittedName>
        <fullName evidence="4">Ankyrin repeat protein 1</fullName>
    </submittedName>
</protein>
<dbReference type="SUPFAM" id="SSF48403">
    <property type="entry name" value="Ankyrin repeat"/>
    <property type="match status" value="2"/>
</dbReference>
<dbReference type="InterPro" id="IPR036770">
    <property type="entry name" value="Ankyrin_rpt-contain_sf"/>
</dbReference>
<gene>
    <name evidence="4" type="ORF">GMRT_10507</name>
</gene>
<dbReference type="PROSITE" id="PS50088">
    <property type="entry name" value="ANK_REPEAT"/>
    <property type="match status" value="3"/>
</dbReference>
<proteinExistence type="predicted"/>
<feature type="region of interest" description="Disordered" evidence="3">
    <location>
        <begin position="395"/>
        <end position="553"/>
    </location>
</feature>
<feature type="repeat" description="ANK" evidence="1">
    <location>
        <begin position="650"/>
        <end position="682"/>
    </location>
</feature>
<dbReference type="InterPro" id="IPR002110">
    <property type="entry name" value="Ankyrin_rpt"/>
</dbReference>
<dbReference type="Proteomes" id="UP000315496">
    <property type="component" value="Chromosome 5"/>
</dbReference>
<evidence type="ECO:0000256" key="2">
    <source>
        <dbReference type="SAM" id="Coils"/>
    </source>
</evidence>
<dbReference type="OrthoDB" id="341259at2759"/>
<dbReference type="AlphaFoldDB" id="A0A4Z1SLH8"/>
<reference evidence="4 5" key="1">
    <citation type="submission" date="2019-05" db="EMBL/GenBank/DDBJ databases">
        <title>The compact genome of Giardia muris reveals important steps in the evolution of intestinal protozoan parasites.</title>
        <authorList>
            <person name="Xu F."/>
            <person name="Jimenez-Gonzalez A."/>
            <person name="Einarsson E."/>
            <person name="Astvaldsson A."/>
            <person name="Peirasmaki D."/>
            <person name="Eckmann L."/>
            <person name="Andersson J.O."/>
            <person name="Svard S.G."/>
            <person name="Jerlstrom-Hultqvist J."/>
        </authorList>
    </citation>
    <scope>NUCLEOTIDE SEQUENCE [LARGE SCALE GENOMIC DNA]</scope>
    <source>
        <strain evidence="4 5">Roberts-Thomson</strain>
    </source>
</reference>
<accession>A0A4Z1SLH8</accession>
<organism evidence="4 5">
    <name type="scientific">Giardia muris</name>
    <dbReference type="NCBI Taxonomy" id="5742"/>
    <lineage>
        <taxon>Eukaryota</taxon>
        <taxon>Metamonada</taxon>
        <taxon>Diplomonadida</taxon>
        <taxon>Hexamitidae</taxon>
        <taxon>Giardiinae</taxon>
        <taxon>Giardia</taxon>
    </lineage>
</organism>
<evidence type="ECO:0000256" key="3">
    <source>
        <dbReference type="SAM" id="MobiDB-lite"/>
    </source>
</evidence>
<dbReference type="PROSITE" id="PS50297">
    <property type="entry name" value="ANK_REP_REGION"/>
    <property type="match status" value="2"/>
</dbReference>
<feature type="repeat" description="ANK" evidence="1">
    <location>
        <begin position="128"/>
        <end position="160"/>
    </location>
</feature>
<feature type="compositionally biased region" description="Low complexity" evidence="3">
    <location>
        <begin position="530"/>
        <end position="544"/>
    </location>
</feature>
<name>A0A4Z1SLH8_GIAMU</name>
<dbReference type="Gene3D" id="1.25.40.20">
    <property type="entry name" value="Ankyrin repeat-containing domain"/>
    <property type="match status" value="3"/>
</dbReference>
<dbReference type="SMART" id="SM00248">
    <property type="entry name" value="ANK"/>
    <property type="match status" value="8"/>
</dbReference>
<comment type="caution">
    <text evidence="4">The sequence shown here is derived from an EMBL/GenBank/DDBJ whole genome shotgun (WGS) entry which is preliminary data.</text>
</comment>
<keyword evidence="5" id="KW-1185">Reference proteome</keyword>
<evidence type="ECO:0000256" key="1">
    <source>
        <dbReference type="PROSITE-ProRule" id="PRU00023"/>
    </source>
</evidence>
<dbReference type="PANTHER" id="PTHR24120:SF4">
    <property type="entry name" value="GH07239P"/>
    <property type="match status" value="1"/>
</dbReference>
<feature type="region of interest" description="Disordered" evidence="3">
    <location>
        <begin position="246"/>
        <end position="302"/>
    </location>
</feature>
<dbReference type="VEuPathDB" id="GiardiaDB:GMRT_10507"/>
<evidence type="ECO:0000313" key="4">
    <source>
        <dbReference type="EMBL" id="TNJ26502.1"/>
    </source>
</evidence>
<feature type="compositionally biased region" description="Basic and acidic residues" evidence="3">
    <location>
        <begin position="485"/>
        <end position="495"/>
    </location>
</feature>
<dbReference type="EMBL" id="VDLU01000005">
    <property type="protein sequence ID" value="TNJ26502.1"/>
    <property type="molecule type" value="Genomic_DNA"/>
</dbReference>
<feature type="compositionally biased region" description="Polar residues" evidence="3">
    <location>
        <begin position="465"/>
        <end position="480"/>
    </location>
</feature>
<dbReference type="Pfam" id="PF00023">
    <property type="entry name" value="Ank"/>
    <property type="match status" value="1"/>
</dbReference>
<feature type="compositionally biased region" description="Polar residues" evidence="3">
    <location>
        <begin position="252"/>
        <end position="263"/>
    </location>
</feature>